<feature type="domain" description="Excalibur calcium-binding" evidence="3">
    <location>
        <begin position="288"/>
        <end position="324"/>
    </location>
</feature>
<feature type="region of interest" description="Disordered" evidence="1">
    <location>
        <begin position="256"/>
        <end position="282"/>
    </location>
</feature>
<feature type="region of interest" description="Disordered" evidence="1">
    <location>
        <begin position="26"/>
        <end position="58"/>
    </location>
</feature>
<evidence type="ECO:0000313" key="4">
    <source>
        <dbReference type="EMBL" id="GAB90124.1"/>
    </source>
</evidence>
<sequence length="324" mass="33528">MIVVVAVATLAGLLGLIALGSDTDDDAAAAPSTTSTTGSPSTTTSKTPFTTASATQPAPGDANAALAKLATLAVKGRAPKTGYSRDQFGQAWSDDVTVDGGHNGCDTRNDILRRDLTSIELKPGSNGCVVLSGTLQDPYTDTTIAFVRGEDTSAAVQIDHLVALSDAWQKGAQQLGVDERRNFANDPRNLQAVDGSVNQQKGDGDAATWLPPNRSYRCTYVSRQIGVKALYRLWVTPAEKDAMTRILTACGGVPVDSTTADQPTSTPEDTAPPAITTTEPDTGDGGVYYANCSAARAAGVAPLHVGEPGYRPGLDGDNDGVACE</sequence>
<dbReference type="Proteomes" id="UP000008363">
    <property type="component" value="Unassembled WGS sequence"/>
</dbReference>
<dbReference type="InterPro" id="IPR008613">
    <property type="entry name" value="Excalibur_Ca-bd_domain"/>
</dbReference>
<dbReference type="STRING" id="1108045.GORHZ_084_00520"/>
<feature type="compositionally biased region" description="Low complexity" evidence="1">
    <location>
        <begin position="28"/>
        <end position="58"/>
    </location>
</feature>
<protein>
    <recommendedName>
        <fullName evidence="3">Excalibur calcium-binding domain-containing protein</fullName>
    </recommendedName>
</protein>
<feature type="signal peptide" evidence="2">
    <location>
        <begin position="1"/>
        <end position="20"/>
    </location>
</feature>
<evidence type="ECO:0000313" key="5">
    <source>
        <dbReference type="Proteomes" id="UP000008363"/>
    </source>
</evidence>
<comment type="caution">
    <text evidence="4">The sequence shown here is derived from an EMBL/GenBank/DDBJ whole genome shotgun (WGS) entry which is preliminary data.</text>
</comment>
<organism evidence="4 5">
    <name type="scientific">Gordonia rhizosphera NBRC 16068</name>
    <dbReference type="NCBI Taxonomy" id="1108045"/>
    <lineage>
        <taxon>Bacteria</taxon>
        <taxon>Bacillati</taxon>
        <taxon>Actinomycetota</taxon>
        <taxon>Actinomycetes</taxon>
        <taxon>Mycobacteriales</taxon>
        <taxon>Gordoniaceae</taxon>
        <taxon>Gordonia</taxon>
    </lineage>
</organism>
<dbReference type="EMBL" id="BAHC01000084">
    <property type="protein sequence ID" value="GAB90124.1"/>
    <property type="molecule type" value="Genomic_DNA"/>
</dbReference>
<dbReference type="SMART" id="SM00894">
    <property type="entry name" value="Excalibur"/>
    <property type="match status" value="1"/>
</dbReference>
<evidence type="ECO:0000256" key="1">
    <source>
        <dbReference type="SAM" id="MobiDB-lite"/>
    </source>
</evidence>
<dbReference type="Pfam" id="PF07510">
    <property type="entry name" value="GmrSD_C"/>
    <property type="match status" value="1"/>
</dbReference>
<proteinExistence type="predicted"/>
<dbReference type="Pfam" id="PF05901">
    <property type="entry name" value="Excalibur"/>
    <property type="match status" value="1"/>
</dbReference>
<keyword evidence="5" id="KW-1185">Reference proteome</keyword>
<gene>
    <name evidence="4" type="ORF">GORHZ_084_00520</name>
</gene>
<accession>K6WU87</accession>
<evidence type="ECO:0000259" key="3">
    <source>
        <dbReference type="SMART" id="SM00894"/>
    </source>
</evidence>
<dbReference type="AlphaFoldDB" id="K6WU87"/>
<evidence type="ECO:0000256" key="2">
    <source>
        <dbReference type="SAM" id="SignalP"/>
    </source>
</evidence>
<feature type="compositionally biased region" description="Polar residues" evidence="1">
    <location>
        <begin position="256"/>
        <end position="268"/>
    </location>
</feature>
<dbReference type="PANTHER" id="PTHR24094">
    <property type="entry name" value="SECRETED PROTEIN"/>
    <property type="match status" value="1"/>
</dbReference>
<keyword evidence="2" id="KW-0732">Signal</keyword>
<feature type="chain" id="PRO_5038660312" description="Excalibur calcium-binding domain-containing protein" evidence="2">
    <location>
        <begin position="21"/>
        <end position="324"/>
    </location>
</feature>
<dbReference type="eggNOG" id="COG1525">
    <property type="taxonomic scope" value="Bacteria"/>
</dbReference>
<dbReference type="eggNOG" id="COG2356">
    <property type="taxonomic scope" value="Bacteria"/>
</dbReference>
<dbReference type="InterPro" id="IPR011089">
    <property type="entry name" value="GmrSD_C"/>
</dbReference>
<name>K6WU87_9ACTN</name>
<dbReference type="PANTHER" id="PTHR24094:SF15">
    <property type="entry name" value="AMP-DEPENDENT SYNTHETASE_LIGASE DOMAIN-CONTAINING PROTEIN-RELATED"/>
    <property type="match status" value="1"/>
</dbReference>
<reference evidence="4 5" key="1">
    <citation type="submission" date="2012-08" db="EMBL/GenBank/DDBJ databases">
        <title>Whole genome shotgun sequence of Gordonia rhizosphera NBRC 16068.</title>
        <authorList>
            <person name="Takarada H."/>
            <person name="Isaki S."/>
            <person name="Hosoyama A."/>
            <person name="Tsuchikane K."/>
            <person name="Katsumata H."/>
            <person name="Baba S."/>
            <person name="Ohji S."/>
            <person name="Yamazaki S."/>
            <person name="Fujita N."/>
        </authorList>
    </citation>
    <scope>NUCLEOTIDE SEQUENCE [LARGE SCALE GENOMIC DNA]</scope>
    <source>
        <strain evidence="4 5">NBRC 16068</strain>
    </source>
</reference>